<gene>
    <name evidence="2" type="ORF">ACK4CP_15060</name>
</gene>
<reference evidence="2 3" key="1">
    <citation type="submission" date="2024-12" db="EMBL/GenBank/DDBJ databases">
        <title>The coexistence of Mycolicibacterium septicum and Mycolicibacterium nivoides in clinical samples.</title>
        <authorList>
            <person name="Wang C."/>
            <person name="Feng Y."/>
            <person name="Zong Z."/>
        </authorList>
    </citation>
    <scope>NUCLEOTIDE SEQUENCE [LARGE SCALE GENOMIC DNA]</scope>
    <source>
        <strain evidence="2 3">120310</strain>
    </source>
</reference>
<dbReference type="EMBL" id="JBKBDE010000004">
    <property type="protein sequence ID" value="MFN6551723.1"/>
    <property type="molecule type" value="Genomic_DNA"/>
</dbReference>
<sequence>MSASSNPNAVPAHATLPDLQLDAEDRATLTSEIWGMLVTGNDDVEEFLEIYAEDYELTEEQLTTAFAALREARLRQQAEIGDYQSRTRAAFDELNANGVIARADFSCCGTCASAEIGDERDDSRHWSGFIYFHSQDTDRLIEDGSTYVGYGAFEPENFDETAYNQLSDEAKEDLYFSDVARMLDETVFPIVRRHGIEPEWNRDLGTRVLLTNADWYAPIES</sequence>
<evidence type="ECO:0000313" key="3">
    <source>
        <dbReference type="Proteomes" id="UP001635817"/>
    </source>
</evidence>
<comment type="caution">
    <text evidence="2">The sequence shown here is derived from an EMBL/GenBank/DDBJ whole genome shotgun (WGS) entry which is preliminary data.</text>
</comment>
<dbReference type="Proteomes" id="UP001635817">
    <property type="component" value="Unassembled WGS sequence"/>
</dbReference>
<dbReference type="RefSeq" id="WP_409550315.1">
    <property type="nucleotide sequence ID" value="NZ_JBKBDE010000004.1"/>
</dbReference>
<proteinExistence type="predicted"/>
<organism evidence="2 3">
    <name type="scientific">Mycolicibacterium septicum</name>
    <dbReference type="NCBI Taxonomy" id="98668"/>
    <lineage>
        <taxon>Bacteria</taxon>
        <taxon>Bacillati</taxon>
        <taxon>Actinomycetota</taxon>
        <taxon>Actinomycetes</taxon>
        <taxon>Mycobacteriales</taxon>
        <taxon>Mycobacteriaceae</taxon>
        <taxon>Mycolicibacterium</taxon>
    </lineage>
</organism>
<accession>A0ABW9LUL6</accession>
<feature type="domain" description="DUF6891" evidence="1">
    <location>
        <begin position="26"/>
        <end position="215"/>
    </location>
</feature>
<protein>
    <submittedName>
        <fullName evidence="2">DUF6891 domain-containing protein</fullName>
    </submittedName>
</protein>
<name>A0ABW9LUL6_9MYCO</name>
<dbReference type="Pfam" id="PF21831">
    <property type="entry name" value="DUF6891"/>
    <property type="match status" value="1"/>
</dbReference>
<evidence type="ECO:0000313" key="2">
    <source>
        <dbReference type="EMBL" id="MFN6551723.1"/>
    </source>
</evidence>
<keyword evidence="3" id="KW-1185">Reference proteome</keyword>
<evidence type="ECO:0000259" key="1">
    <source>
        <dbReference type="Pfam" id="PF21831"/>
    </source>
</evidence>
<dbReference type="InterPro" id="IPR054186">
    <property type="entry name" value="DUF6891"/>
</dbReference>